<dbReference type="RefSeq" id="WP_183671479.1">
    <property type="nucleotide sequence ID" value="NZ_BMPB01000007.1"/>
</dbReference>
<dbReference type="Gene3D" id="2.60.40.1190">
    <property type="match status" value="1"/>
</dbReference>
<sequence length="1205" mass="136849">MKRRYLLLVFLCVFSCLLHAQMKEPYEWIGYENVMGVKNGLRHYDYDIKTIYSSAPANVFWPGEKVKFTFQLISNTEDFIDVNASIYVIHYGARGVPNDIWLPEMYKIEELQTISTPVKISPNGYIDMEILPEIPDIFGGYAIVFDLGKYGRRLATSFVRSMKPSPVKMQYPKQSLDDLGVDFLSRIGVQAIRYGASYCPTTMSNYQNEMRRMDAEMKRYKDNNITVLLMFGEGQSQTPLGTQRSFLDENGVYKRTKQDYSWLPSLDEDFKKYVKELCLKHGWPNGPVTAVSLWNEPWEGISISGWQADMLRYREIYKAMAEGVMEARKEGVDVLIGGCDSNSNAWDKLFSDGTMDMLPFFDFLSIHYQGMESPVLYPEWNNRKDHKGRVLIWDTESWVGNTDDRIGLVVAANRSAGYDRSMGIYGGYMYSGDPHNTVPNMEVRTTNGVEIIPSIHSSWSPAAAMGAVQALIGERDFKELLFKNGLPWVMVFDGYEKNVDDGTVVITGDLGEAFGAENILFRNVRSQKEIAEKIALRKKIVTMPQGSVERAKAEDALNSYKAMEDGSLILNAQSSFILYDFYGNVIQPHHGKYEIPLNYRGYYMRTDGRKGSFSQLLYALKNARIEGYEPLEIMAKDMTVPVSDHSSMDLVLTNILNRKVSGRLQVKLGNLQLNYPEKVSLGPNETRTISVNIAGGEATADNTYPLDVYFDGGKDGVAAHWEDMHVNYISRKTIQVDGKLDDWANVIPQTIKGSSSASVSLTEAAWYPFKEFETNADGMATAYLAYDDQYFYFAAKVADQTPNKGTYRFETRNDDDFFYPDVARMQTVWAMHSEERKQSADNGDQRALQAPDGQSRIMNYIENTETTRSIGVDLDLPADKFIRTALYFPDIDQYNIEVVVYDQETGKELMTQRIPKVWDGTYLILDLSGKVRIRCTAEGWWYTVKLGGLFFDVAGQNVTGKTAATMVKKDFDTLGNWKSIYGQNGYYLVGFTPELPVGVSCETVDYDDLVELKWPEGVRRFSYRKDPVLPDASMDKPTDNILIAFNVLPIGEDGMESHPKGTIPRYVGYKCTDYEYALNTVAPEYGGGFEIWRMLVPGMPRKHFYPRQPKSPYDGAVKDGKLVTRREGNTLYTECAIPWSEIPDVKKSLDNGEKIKFSCRVNDDGARGACMELARKRSVSKKNSRAFHPDWKEHWANELEFSFAK</sequence>
<proteinExistence type="predicted"/>
<accession>A0ABR6KR18</accession>
<protein>
    <submittedName>
        <fullName evidence="2">Uncharacterized protein</fullName>
    </submittedName>
</protein>
<reference evidence="2 3" key="1">
    <citation type="submission" date="2020-08" db="EMBL/GenBank/DDBJ databases">
        <title>Genomic Encyclopedia of Type Strains, Phase IV (KMG-IV): sequencing the most valuable type-strain genomes for metagenomic binning, comparative biology and taxonomic classification.</title>
        <authorList>
            <person name="Goeker M."/>
        </authorList>
    </citation>
    <scope>NUCLEOTIDE SEQUENCE [LARGE SCALE GENOMIC DNA]</scope>
    <source>
        <strain evidence="2 3">DSM 102983</strain>
    </source>
</reference>
<dbReference type="Gene3D" id="3.20.20.80">
    <property type="entry name" value="Glycosidases"/>
    <property type="match status" value="1"/>
</dbReference>
<dbReference type="SUPFAM" id="SSF51445">
    <property type="entry name" value="(Trans)glycosidases"/>
    <property type="match status" value="1"/>
</dbReference>
<keyword evidence="1" id="KW-0732">Signal</keyword>
<name>A0ABR6KR18_9BACT</name>
<comment type="caution">
    <text evidence="2">The sequence shown here is derived from an EMBL/GenBank/DDBJ whole genome shotgun (WGS) entry which is preliminary data.</text>
</comment>
<gene>
    <name evidence="2" type="ORF">GGQ57_003249</name>
</gene>
<evidence type="ECO:0000313" key="3">
    <source>
        <dbReference type="Proteomes" id="UP000533637"/>
    </source>
</evidence>
<dbReference type="SUPFAM" id="SSF49344">
    <property type="entry name" value="CBD9-like"/>
    <property type="match status" value="1"/>
</dbReference>
<organism evidence="2 3">
    <name type="scientific">Parabacteroides faecis</name>
    <dbReference type="NCBI Taxonomy" id="1217282"/>
    <lineage>
        <taxon>Bacteria</taxon>
        <taxon>Pseudomonadati</taxon>
        <taxon>Bacteroidota</taxon>
        <taxon>Bacteroidia</taxon>
        <taxon>Bacteroidales</taxon>
        <taxon>Tannerellaceae</taxon>
        <taxon>Parabacteroides</taxon>
    </lineage>
</organism>
<keyword evidence="3" id="KW-1185">Reference proteome</keyword>
<dbReference type="InterPro" id="IPR017853">
    <property type="entry name" value="GH"/>
</dbReference>
<dbReference type="Proteomes" id="UP000533637">
    <property type="component" value="Unassembled WGS sequence"/>
</dbReference>
<dbReference type="EMBL" id="JACHOC010000006">
    <property type="protein sequence ID" value="MBB4623337.1"/>
    <property type="molecule type" value="Genomic_DNA"/>
</dbReference>
<feature type="signal peptide" evidence="1">
    <location>
        <begin position="1"/>
        <end position="20"/>
    </location>
</feature>
<evidence type="ECO:0000313" key="2">
    <source>
        <dbReference type="EMBL" id="MBB4623337.1"/>
    </source>
</evidence>
<evidence type="ECO:0000256" key="1">
    <source>
        <dbReference type="SAM" id="SignalP"/>
    </source>
</evidence>
<feature type="chain" id="PRO_5047170410" evidence="1">
    <location>
        <begin position="21"/>
        <end position="1205"/>
    </location>
</feature>